<dbReference type="InterPro" id="IPR025943">
    <property type="entry name" value="Sigma_54_int_dom_ATP-bd_2"/>
</dbReference>
<dbReference type="InterPro" id="IPR009057">
    <property type="entry name" value="Homeodomain-like_sf"/>
</dbReference>
<dbReference type="AlphaFoldDB" id="A0A6I5ZTY6"/>
<dbReference type="InterPro" id="IPR003593">
    <property type="entry name" value="AAA+_ATPase"/>
</dbReference>
<dbReference type="InterPro" id="IPR010524">
    <property type="entry name" value="Sig_transdc_resp-reg_PrpR_N"/>
</dbReference>
<dbReference type="InterPro" id="IPR027417">
    <property type="entry name" value="P-loop_NTPase"/>
</dbReference>
<dbReference type="SUPFAM" id="SSF55785">
    <property type="entry name" value="PYP-like sensor domain (PAS domain)"/>
    <property type="match status" value="1"/>
</dbReference>
<dbReference type="InterPro" id="IPR002078">
    <property type="entry name" value="Sigma_54_int"/>
</dbReference>
<dbReference type="SUPFAM" id="SSF52540">
    <property type="entry name" value="P-loop containing nucleoside triphosphate hydrolases"/>
    <property type="match status" value="1"/>
</dbReference>
<dbReference type="RefSeq" id="WP_156274374.1">
    <property type="nucleotide sequence ID" value="NZ_CP046244.1"/>
</dbReference>
<gene>
    <name evidence="8" type="primary">norR_10</name>
    <name evidence="8" type="ORF">MGLY_25480</name>
</gene>
<dbReference type="PANTHER" id="PTHR32071:SF57">
    <property type="entry name" value="C4-DICARBOXYLATE TRANSPORT TRANSCRIPTIONAL REGULATORY PROTEIN DCTD"/>
    <property type="match status" value="1"/>
</dbReference>
<evidence type="ECO:0000259" key="6">
    <source>
        <dbReference type="PROSITE" id="PS50045"/>
    </source>
</evidence>
<dbReference type="SMART" id="SM00091">
    <property type="entry name" value="PAS"/>
    <property type="match status" value="1"/>
</dbReference>
<keyword evidence="5" id="KW-0804">Transcription</keyword>
<dbReference type="OrthoDB" id="9803970at2"/>
<organism evidence="8 9">
    <name type="scientific">Neomoorella glycerini</name>
    <dbReference type="NCBI Taxonomy" id="55779"/>
    <lineage>
        <taxon>Bacteria</taxon>
        <taxon>Bacillati</taxon>
        <taxon>Bacillota</taxon>
        <taxon>Clostridia</taxon>
        <taxon>Neomoorellales</taxon>
        <taxon>Neomoorellaceae</taxon>
        <taxon>Neomoorella</taxon>
    </lineage>
</organism>
<dbReference type="GO" id="GO:0005524">
    <property type="term" value="F:ATP binding"/>
    <property type="evidence" value="ECO:0007669"/>
    <property type="project" value="UniProtKB-KW"/>
</dbReference>
<dbReference type="PANTHER" id="PTHR32071">
    <property type="entry name" value="TRANSCRIPTIONAL REGULATORY PROTEIN"/>
    <property type="match status" value="1"/>
</dbReference>
<accession>A0A6I5ZTY6</accession>
<protein>
    <submittedName>
        <fullName evidence="8">Anaerobic nitric oxide reductase transcription regulator NorR</fullName>
    </submittedName>
</protein>
<dbReference type="SUPFAM" id="SSF159800">
    <property type="entry name" value="PrpR receptor domain-like"/>
    <property type="match status" value="1"/>
</dbReference>
<dbReference type="PROSITE" id="PS50045">
    <property type="entry name" value="SIGMA54_INTERACT_4"/>
    <property type="match status" value="1"/>
</dbReference>
<dbReference type="Pfam" id="PF02954">
    <property type="entry name" value="HTH_8"/>
    <property type="match status" value="1"/>
</dbReference>
<sequence length="642" mass="71720">MRVRVGFLSLCLQITAVVRNISSELPEVEVVIEEADPLDDQAPLEAAKRLEQCCDIIITRGGTRSQIMSRIAVPVIELPYTYADVLNALYQARDKGKHIMLILHRSQDHDLGPWPGVLGITITKVLVNYRQEIRAAVRKAKELGAVVVGGNLPVEYASSLNIASHLILSERETILQSLQKAIEIVKATHKEKERAARLQALLDFAHEGIIFLEGNNAVAHVNSAATEILKIPREQLMGRKITEVLKTSSDSLEAILNGQVDSPLTGKLLKLDSLSIMANIVPVRVGTQTAGTVVTFFEAARLRNLEHNFRRQLARRAMTARFTLDDIIGRSKAIAAVKQQAAVFAATDSTVAIYGESGVGKELFAQSIHNLSSRKNGPFVAINCSALPKELMESELFGYEEGAFTGAKKGGKEGLFELAHGGTLFLDEIGTMPLELQSKILRVLQEKEVTRLGGNSLIPVDVRIIVATNRDLKEAVRQGEFRQDLYFRLNVLPLYIPPLRERPEDIPLLFEHFARTFSRRLGRRLNLDNLHNVHLLQEYYWPGNVRELVNFCERFVALAGQQGDQDELLKQLLQESRQEFNPGHGLNLLEKGRWKETWQELEKNLLEQVLAESGMTKTALARSLGISRTALWKKLKEKVPET</sequence>
<dbReference type="InterPro" id="IPR035965">
    <property type="entry name" value="PAS-like_dom_sf"/>
</dbReference>
<evidence type="ECO:0000256" key="2">
    <source>
        <dbReference type="ARBA" id="ARBA00022840"/>
    </source>
</evidence>
<dbReference type="EMBL" id="CP046244">
    <property type="protein sequence ID" value="QGP93148.1"/>
    <property type="molecule type" value="Genomic_DNA"/>
</dbReference>
<dbReference type="Pfam" id="PF00158">
    <property type="entry name" value="Sigma54_activat"/>
    <property type="match status" value="1"/>
</dbReference>
<dbReference type="Pfam" id="PF06506">
    <property type="entry name" value="PrpR_N"/>
    <property type="match status" value="1"/>
</dbReference>
<keyword evidence="1" id="KW-0547">Nucleotide-binding</keyword>
<dbReference type="Pfam" id="PF00989">
    <property type="entry name" value="PAS"/>
    <property type="match status" value="1"/>
</dbReference>
<dbReference type="InterPro" id="IPR002197">
    <property type="entry name" value="HTH_Fis"/>
</dbReference>
<keyword evidence="9" id="KW-1185">Reference proteome</keyword>
<dbReference type="SMART" id="SM00382">
    <property type="entry name" value="AAA"/>
    <property type="match status" value="1"/>
</dbReference>
<feature type="domain" description="PAS" evidence="7">
    <location>
        <begin position="194"/>
        <end position="245"/>
    </location>
</feature>
<dbReference type="Gene3D" id="3.40.50.2300">
    <property type="match status" value="1"/>
</dbReference>
<keyword evidence="4" id="KW-0238">DNA-binding</keyword>
<dbReference type="CDD" id="cd00009">
    <property type="entry name" value="AAA"/>
    <property type="match status" value="1"/>
</dbReference>
<dbReference type="Gene3D" id="3.40.50.300">
    <property type="entry name" value="P-loop containing nucleotide triphosphate hydrolases"/>
    <property type="match status" value="1"/>
</dbReference>
<feature type="domain" description="Sigma-54 factor interaction" evidence="6">
    <location>
        <begin position="327"/>
        <end position="557"/>
    </location>
</feature>
<dbReference type="PROSITE" id="PS00688">
    <property type="entry name" value="SIGMA54_INTERACT_3"/>
    <property type="match status" value="1"/>
</dbReference>
<evidence type="ECO:0000256" key="3">
    <source>
        <dbReference type="ARBA" id="ARBA00023015"/>
    </source>
</evidence>
<dbReference type="PROSITE" id="PS50112">
    <property type="entry name" value="PAS"/>
    <property type="match status" value="1"/>
</dbReference>
<evidence type="ECO:0000256" key="4">
    <source>
        <dbReference type="ARBA" id="ARBA00023125"/>
    </source>
</evidence>
<dbReference type="SUPFAM" id="SSF46689">
    <property type="entry name" value="Homeodomain-like"/>
    <property type="match status" value="1"/>
</dbReference>
<dbReference type="Gene3D" id="1.10.8.60">
    <property type="match status" value="1"/>
</dbReference>
<dbReference type="Pfam" id="PF25601">
    <property type="entry name" value="AAA_lid_14"/>
    <property type="match status" value="1"/>
</dbReference>
<dbReference type="Proteomes" id="UP000425916">
    <property type="component" value="Chromosome"/>
</dbReference>
<name>A0A6I5ZTY6_9FIRM</name>
<dbReference type="InterPro" id="IPR000014">
    <property type="entry name" value="PAS"/>
</dbReference>
<keyword evidence="3" id="KW-0805">Transcription regulation</keyword>
<evidence type="ECO:0000256" key="1">
    <source>
        <dbReference type="ARBA" id="ARBA00022741"/>
    </source>
</evidence>
<evidence type="ECO:0000313" key="8">
    <source>
        <dbReference type="EMBL" id="QGP93148.1"/>
    </source>
</evidence>
<dbReference type="GO" id="GO:0043565">
    <property type="term" value="F:sequence-specific DNA binding"/>
    <property type="evidence" value="ECO:0007669"/>
    <property type="project" value="InterPro"/>
</dbReference>
<dbReference type="GO" id="GO:0006355">
    <property type="term" value="P:regulation of DNA-templated transcription"/>
    <property type="evidence" value="ECO:0007669"/>
    <property type="project" value="InterPro"/>
</dbReference>
<dbReference type="Gene3D" id="3.30.450.20">
    <property type="entry name" value="PAS domain"/>
    <property type="match status" value="1"/>
</dbReference>
<dbReference type="GO" id="GO:0000156">
    <property type="term" value="F:phosphorelay response regulator activity"/>
    <property type="evidence" value="ECO:0007669"/>
    <property type="project" value="InterPro"/>
</dbReference>
<dbReference type="Gene3D" id="1.10.10.60">
    <property type="entry name" value="Homeodomain-like"/>
    <property type="match status" value="1"/>
</dbReference>
<evidence type="ECO:0000256" key="5">
    <source>
        <dbReference type="ARBA" id="ARBA00023163"/>
    </source>
</evidence>
<evidence type="ECO:0000313" key="9">
    <source>
        <dbReference type="Proteomes" id="UP000425916"/>
    </source>
</evidence>
<dbReference type="InterPro" id="IPR058031">
    <property type="entry name" value="AAA_lid_NorR"/>
</dbReference>
<keyword evidence="2" id="KW-0067">ATP-binding</keyword>
<dbReference type="Gene3D" id="3.40.50.10660">
    <property type="entry name" value="PrpR receptor domain-like"/>
    <property type="match status" value="1"/>
</dbReference>
<dbReference type="InterPro" id="IPR025944">
    <property type="entry name" value="Sigma_54_int_dom_CS"/>
</dbReference>
<reference evidence="8 9" key="1">
    <citation type="submission" date="2019-11" db="EMBL/GenBank/DDBJ databases">
        <title>Genome sequence of Moorella glycerini DSM11254.</title>
        <authorList>
            <person name="Poehlein A."/>
            <person name="Boeer T."/>
            <person name="Daniel R."/>
        </authorList>
    </citation>
    <scope>NUCLEOTIDE SEQUENCE [LARGE SCALE GENOMIC DNA]</scope>
    <source>
        <strain evidence="8 9">DSM 11254</strain>
    </source>
</reference>
<proteinExistence type="predicted"/>
<dbReference type="FunFam" id="3.40.50.300:FF:000006">
    <property type="entry name" value="DNA-binding transcriptional regulator NtrC"/>
    <property type="match status" value="1"/>
</dbReference>
<evidence type="ECO:0000259" key="7">
    <source>
        <dbReference type="PROSITE" id="PS50112"/>
    </source>
</evidence>
<dbReference type="PROSITE" id="PS00676">
    <property type="entry name" value="SIGMA54_INTERACT_2"/>
    <property type="match status" value="1"/>
</dbReference>
<dbReference type="InterPro" id="IPR013767">
    <property type="entry name" value="PAS_fold"/>
</dbReference>